<dbReference type="PANTHER" id="PTHR37744">
    <property type="entry name" value="STAR LIPID TRANSFER-LIKE PROTEIN"/>
    <property type="match status" value="1"/>
</dbReference>
<dbReference type="PANTHER" id="PTHR37744:SF1">
    <property type="entry name" value="STAR LIPID TRANSFER-LIKE PROTEIN"/>
    <property type="match status" value="1"/>
</dbReference>
<keyword evidence="1" id="KW-0472">Membrane</keyword>
<keyword evidence="1" id="KW-0812">Transmembrane</keyword>
<keyword evidence="1" id="KW-1133">Transmembrane helix</keyword>
<evidence type="ECO:0000313" key="2">
    <source>
        <dbReference type="EMBL" id="MQM10665.1"/>
    </source>
</evidence>
<protein>
    <submittedName>
        <fullName evidence="2">Uncharacterized protein</fullName>
    </submittedName>
</protein>
<sequence length="101" mass="10255">MAEADGEAWVWAAATSAQLAAGVASYRRGYPGGRVNPSLMPFKAFLVASLFVGAGATAVMGAVRAAGIRKVEDMKGVGASVRRRLGAAPRAEGESSAGVEM</sequence>
<feature type="transmembrane region" description="Helical" evidence="1">
    <location>
        <begin position="44"/>
        <end position="66"/>
    </location>
</feature>
<dbReference type="Proteomes" id="UP000652761">
    <property type="component" value="Unassembled WGS sequence"/>
</dbReference>
<dbReference type="OrthoDB" id="1905234at2759"/>
<comment type="caution">
    <text evidence="2">The sequence shown here is derived from an EMBL/GenBank/DDBJ whole genome shotgun (WGS) entry which is preliminary data.</text>
</comment>
<gene>
    <name evidence="2" type="ORF">Taro_043566</name>
</gene>
<organism evidence="2 3">
    <name type="scientific">Colocasia esculenta</name>
    <name type="common">Wild taro</name>
    <name type="synonym">Arum esculentum</name>
    <dbReference type="NCBI Taxonomy" id="4460"/>
    <lineage>
        <taxon>Eukaryota</taxon>
        <taxon>Viridiplantae</taxon>
        <taxon>Streptophyta</taxon>
        <taxon>Embryophyta</taxon>
        <taxon>Tracheophyta</taxon>
        <taxon>Spermatophyta</taxon>
        <taxon>Magnoliopsida</taxon>
        <taxon>Liliopsida</taxon>
        <taxon>Araceae</taxon>
        <taxon>Aroideae</taxon>
        <taxon>Colocasieae</taxon>
        <taxon>Colocasia</taxon>
    </lineage>
</organism>
<keyword evidence="3" id="KW-1185">Reference proteome</keyword>
<reference evidence="2" key="1">
    <citation type="submission" date="2017-07" db="EMBL/GenBank/DDBJ databases">
        <title>Taro Niue Genome Assembly and Annotation.</title>
        <authorList>
            <person name="Atibalentja N."/>
            <person name="Keating K."/>
            <person name="Fields C.J."/>
        </authorList>
    </citation>
    <scope>NUCLEOTIDE SEQUENCE</scope>
    <source>
        <strain evidence="2">Niue_2</strain>
        <tissue evidence="2">Leaf</tissue>
    </source>
</reference>
<name>A0A843X0X9_COLES</name>
<accession>A0A843X0X9</accession>
<evidence type="ECO:0000256" key="1">
    <source>
        <dbReference type="SAM" id="Phobius"/>
    </source>
</evidence>
<proteinExistence type="predicted"/>
<evidence type="ECO:0000313" key="3">
    <source>
        <dbReference type="Proteomes" id="UP000652761"/>
    </source>
</evidence>
<dbReference type="EMBL" id="NMUH01004739">
    <property type="protein sequence ID" value="MQM10665.1"/>
    <property type="molecule type" value="Genomic_DNA"/>
</dbReference>
<dbReference type="AlphaFoldDB" id="A0A843X0X9"/>